<organism evidence="2 3">
    <name type="scientific">Halobacillus trueperi</name>
    <dbReference type="NCBI Taxonomy" id="156205"/>
    <lineage>
        <taxon>Bacteria</taxon>
        <taxon>Bacillati</taxon>
        <taxon>Bacillota</taxon>
        <taxon>Bacilli</taxon>
        <taxon>Bacillales</taxon>
        <taxon>Bacillaceae</taxon>
        <taxon>Halobacillus</taxon>
    </lineage>
</organism>
<gene>
    <name evidence="2" type="ORF">DYE48_01690</name>
</gene>
<comment type="caution">
    <text evidence="2">The sequence shown here is derived from an EMBL/GenBank/DDBJ whole genome shotgun (WGS) entry which is preliminary data.</text>
</comment>
<dbReference type="Proteomes" id="UP000256305">
    <property type="component" value="Unassembled WGS sequence"/>
</dbReference>
<proteinExistence type="predicted"/>
<sequence length="86" mass="9862">MKKLLFLFLLCVNVFYIAHALLDFGLQLSMEWNILLGLLFITSLFYSIIHLLRSKMYPLLSIAVLSLSLASLGWFTFINFLSIVMG</sequence>
<evidence type="ECO:0000256" key="1">
    <source>
        <dbReference type="SAM" id="Phobius"/>
    </source>
</evidence>
<keyword evidence="1" id="KW-0472">Membrane</keyword>
<evidence type="ECO:0000313" key="2">
    <source>
        <dbReference type="EMBL" id="REJ11134.1"/>
    </source>
</evidence>
<keyword evidence="1" id="KW-0812">Transmembrane</keyword>
<dbReference type="AlphaFoldDB" id="A0A3E0JED5"/>
<dbReference type="EMBL" id="QUAE01000001">
    <property type="protein sequence ID" value="REJ11134.1"/>
    <property type="molecule type" value="Genomic_DNA"/>
</dbReference>
<evidence type="ECO:0000313" key="3">
    <source>
        <dbReference type="Proteomes" id="UP000256305"/>
    </source>
</evidence>
<feature type="transmembrane region" description="Helical" evidence="1">
    <location>
        <begin position="59"/>
        <end position="85"/>
    </location>
</feature>
<accession>A0A3E0JED5</accession>
<name>A0A3E0JED5_9BACI</name>
<feature type="transmembrane region" description="Helical" evidence="1">
    <location>
        <begin position="30"/>
        <end position="52"/>
    </location>
</feature>
<dbReference type="RefSeq" id="WP_115822119.1">
    <property type="nucleotide sequence ID" value="NZ_QUAE01000001.1"/>
</dbReference>
<keyword evidence="1" id="KW-1133">Transmembrane helix</keyword>
<reference evidence="2 3" key="1">
    <citation type="submission" date="2018-08" db="EMBL/GenBank/DDBJ databases">
        <title>Genome sequence of Halobacillus trueperi KCTC 3686.</title>
        <authorList>
            <person name="Cho K.H."/>
            <person name="Kwak M.-J."/>
            <person name="Kim B.-Y."/>
            <person name="Chun J."/>
        </authorList>
    </citation>
    <scope>NUCLEOTIDE SEQUENCE [LARGE SCALE GENOMIC DNA]</scope>
    <source>
        <strain evidence="2 3">KCTC 3686</strain>
    </source>
</reference>
<protein>
    <submittedName>
        <fullName evidence="2">Uncharacterized protein</fullName>
    </submittedName>
</protein>
<keyword evidence="3" id="KW-1185">Reference proteome</keyword>